<evidence type="ECO:0000256" key="6">
    <source>
        <dbReference type="ARBA" id="ARBA00022840"/>
    </source>
</evidence>
<feature type="domain" description="Disease resistance protein At4g27190-like leucine-rich repeats" evidence="10">
    <location>
        <begin position="941"/>
        <end position="1081"/>
    </location>
</feature>
<dbReference type="InterPro" id="IPR002182">
    <property type="entry name" value="NB-ARC"/>
</dbReference>
<organism evidence="11 12">
    <name type="scientific">Castanea mollissima</name>
    <name type="common">Chinese chestnut</name>
    <dbReference type="NCBI Taxonomy" id="60419"/>
    <lineage>
        <taxon>Eukaryota</taxon>
        <taxon>Viridiplantae</taxon>
        <taxon>Streptophyta</taxon>
        <taxon>Embryophyta</taxon>
        <taxon>Tracheophyta</taxon>
        <taxon>Spermatophyta</taxon>
        <taxon>Magnoliopsida</taxon>
        <taxon>eudicotyledons</taxon>
        <taxon>Gunneridae</taxon>
        <taxon>Pentapetalae</taxon>
        <taxon>rosids</taxon>
        <taxon>fabids</taxon>
        <taxon>Fagales</taxon>
        <taxon>Fagaceae</taxon>
        <taxon>Castanea</taxon>
    </lineage>
</organism>
<dbReference type="EMBL" id="JRKL02001266">
    <property type="protein sequence ID" value="KAF3965042.1"/>
    <property type="molecule type" value="Genomic_DNA"/>
</dbReference>
<dbReference type="Gene3D" id="3.80.10.10">
    <property type="entry name" value="Ribonuclease Inhibitor"/>
    <property type="match status" value="6"/>
</dbReference>
<feature type="domain" description="NB-ARC" evidence="9">
    <location>
        <begin position="156"/>
        <end position="317"/>
    </location>
</feature>
<evidence type="ECO:0000313" key="11">
    <source>
        <dbReference type="EMBL" id="KAF3965042.1"/>
    </source>
</evidence>
<feature type="domain" description="Disease resistance protein At4g27190-like leucine-rich repeats" evidence="10">
    <location>
        <begin position="1679"/>
        <end position="1819"/>
    </location>
</feature>
<feature type="domain" description="Disease resistance protein At4g27190-like leucine-rich repeats" evidence="10">
    <location>
        <begin position="1917"/>
        <end position="2038"/>
    </location>
</feature>
<dbReference type="PANTHER" id="PTHR33463:SF198">
    <property type="entry name" value="RPP4C3"/>
    <property type="match status" value="1"/>
</dbReference>
<dbReference type="InterPro" id="IPR057135">
    <property type="entry name" value="At4g27190-like_LRR"/>
</dbReference>
<feature type="domain" description="Disease resistance protein At4g27190-like leucine-rich repeats" evidence="10">
    <location>
        <begin position="1433"/>
        <end position="1573"/>
    </location>
</feature>
<feature type="domain" description="Disease resistance protein At4g27190-like leucine-rich repeats" evidence="10">
    <location>
        <begin position="2040"/>
        <end position="2142"/>
    </location>
</feature>
<dbReference type="PRINTS" id="PR00364">
    <property type="entry name" value="DISEASERSIST"/>
</dbReference>
<keyword evidence="4" id="KW-0547">Nucleotide-binding</keyword>
<feature type="domain" description="Disease resistance protein At4g27190-like leucine-rich repeats" evidence="10">
    <location>
        <begin position="1187"/>
        <end position="1327"/>
    </location>
</feature>
<dbReference type="SUPFAM" id="SSF52540">
    <property type="entry name" value="P-loop containing nucleoside triphosphate hydrolases"/>
    <property type="match status" value="1"/>
</dbReference>
<dbReference type="GO" id="GO:0006952">
    <property type="term" value="P:defense response"/>
    <property type="evidence" value="ECO:0007669"/>
    <property type="project" value="UniProtKB-KW"/>
</dbReference>
<name>A0A8J4RIR7_9ROSI</name>
<evidence type="ECO:0000256" key="1">
    <source>
        <dbReference type="ARBA" id="ARBA00008894"/>
    </source>
</evidence>
<keyword evidence="5" id="KW-0611">Plant defense</keyword>
<dbReference type="SUPFAM" id="SSF52058">
    <property type="entry name" value="L domain-like"/>
    <property type="match status" value="1"/>
</dbReference>
<keyword evidence="12" id="KW-1185">Reference proteome</keyword>
<dbReference type="InterPro" id="IPR042197">
    <property type="entry name" value="Apaf_helical"/>
</dbReference>
<feature type="domain" description="Disease resistance protein At4g27190-like leucine-rich repeats" evidence="10">
    <location>
        <begin position="804"/>
        <end position="915"/>
    </location>
</feature>
<evidence type="ECO:0000256" key="5">
    <source>
        <dbReference type="ARBA" id="ARBA00022821"/>
    </source>
</evidence>
<dbReference type="InterPro" id="IPR036388">
    <property type="entry name" value="WH-like_DNA-bd_sf"/>
</dbReference>
<dbReference type="Pfam" id="PF23247">
    <property type="entry name" value="LRR_RPS2"/>
    <property type="match status" value="7"/>
</dbReference>
<sequence>MWFLLWSFFQMVFEKIVDYTIGEAARQMGYLIHYQKNVDNLRTEVEELNEVRDSVQQKVKAAERNVEEIEAKVQRWLTSVEEITAEVQKFFEDEGQANLKTRYQLGRRAHKLGLAVEDIKVKGTFETVGRRVYIQGGTTISTKGYMDFESRKIIFDGVMKTLKDDNIRAIGVCGMGGLGKTMLVGKVATQAKEDKLFKSIVTVVVSQAPDLKKIQKGIAKELDLSFRDGETDSQKANLLRERLKKEKILLIIDDIWNKIDLEDLGVSFGDDHKGSKLLLTSRSRDVLATDMDAQKIFDVGFLSNNEAEYLFSKIVGDLAENLNFQSTMVEVVEECAGLPIAITTVANALKNKKEPRVWKDALRQLKRANPTYIKGMHDRVYQSIKLSYDFLTQEEQSLFLFCSSFEEDRVISIELLLRILVGLEFFQDVYTMEELRNKVQALVESLKDSCLLLEGYGSGSFKMHDVIRDVAIYIADKDKEMLTIRSSNDSEKWSNMKNLKDSIGIALFDVKFSDLPKRLEFPQLNFILLGDKGNSSAIPDQFFVGVKELKVLVLFEACISLPSSLSSLHNLQTLVLRGCDLEDVAIIGELKNLKALTLSGSNIKQLPIEIGQLTHLQLLDLNGCTRLEVIPPNVLSNLKRLEELYMKRSFNKWQVDGESTERNNTRVSELDYLSLLTTLCIHIPNAKILPKALLFEKLERYEILIGNDWDWDRESDSVDEFKFSKMVKLELDRRFQAEDGIIILLKRCEYLDLAPKEGLKNILYEVDKEGFPQLKHLYVRNSTEIQYIINLVGFQHIVFPLLEFLSLDNMTNLEKICHGHGQLAMGSFRSLKKLEVSKCHELKFVFSLTMLGCFSQLQEIVIKNCKVMSAIVAKERKHEIQVNDITDDVKTNIADFSQLRSLDLQNLPNLMGFYSDVDSQLLFSEKVAFFSLETIFINGINNLKMLWHNQLISDSICKIKKLHAGSCKNLMNVFPPNMLRRLQNLEELKIEDCNSVEEVFEVRGENVDEICDKGSTQLRHLTLINLPKLKHVWTSDPEAILTFQNLRQVEVSKCKTLKSLFPVSVAKSLEQLKSLDINDCELVEEIVTLEEGLETMTKFVFPQITSLTLRSLPELKCFYPGKHISEWPSLKSLTISECDKVKIVALNELSFTETDELGDHVPVQQPLFLIEKVAFFNLETIFIDGINNFKMLWHNQLVSDSICKIKELHVDSCKNLMNVFPPNMLRRLQNLEQLWIVDCNSVEEVFEVTGENVDEICDKGSTQLKYLTLINLPKLKHVWTSDPEAILTFQNLRLVHVSRCKSLKSVFPVSVAKSLEQLESLDIDDCELVEEIVTLEEGLETMTKFVFPQITSLTLRSLPELKCFYPGKHTSEWPSLKSLTISKCDKVRIVALNELSFTETDELGNHVPVQQPLFLIEKVAFFNLETIFINGINNLKMLWHNQLVSDSICKIKELHVGSCKNLMNVFPPNMLRRLQNLEKLKIKDCDSVEEVFEVRGENVDEICDKGSTQLRRLTLSNLPKLKHVWTSDPEAILTFQNLLKVKVSRCNTLKSLFPVSVAKSLEHLESLCINDCGLLEEIVALEEGLETMTKFVFPQITSLTLQSLPELKCFYPGKHTSEWPSLKSLTISKCDKVRIVALNELSFTETDELGDHVPVQQPLFLIEKVAFFNLETIFINGINNLKMLWHNQLVSDSICKIKELHVGSCKNLMNVFPPNMLRRLQNLEKLKIKDCDSVEEVFEVRGENVEEICDKGSTQLRRLTLSNLPKLKHVWTSDPEAILTFQNLLKVKVSRCKSLKSLFPVSVAKSLEQLESLDIDDCELVEEIVTLEEGLETMTKFVFPRITSLTLQSLPELKCFYPGKHTSEWPSLKSLTISKCDKVKIVALNELSFSNELELGHHVLVQQPLFLIEKDTFPNLKSLELDWDDTKNQTNGRLFGEFFCKLEVLRLYGKDDKLIAVPSVFVEGFRYLKSLSVSNLFFDNEGQYARMFERLTELNLYKIPKLMLLWKENSKQGRALQNLEELTVSKCGRLKNLVPSSMHFRNLNTLSVRKCHGLISLATSSTVKSLVQLKELYLSRCKRMREIVTNEGEGEAGDEICFNQLNVLWLFDLPSLRSFHSGNRTIKFPSLEDLDVSRCPEMKIFSNGVLSMPKLETVGLDENELEPNKRKLLPEEDVNSAIKRFWEENYDPCVQQLFTEKTDASTSETREEIGVDNLRTT</sequence>
<evidence type="ECO:0008006" key="13">
    <source>
        <dbReference type="Google" id="ProtNLM"/>
    </source>
</evidence>
<reference evidence="11" key="1">
    <citation type="submission" date="2020-03" db="EMBL/GenBank/DDBJ databases">
        <title>Castanea mollissima Vanexum genome sequencing.</title>
        <authorList>
            <person name="Staton M."/>
        </authorList>
    </citation>
    <scope>NUCLEOTIDE SEQUENCE</scope>
    <source>
        <tissue evidence="11">Leaf</tissue>
    </source>
</reference>
<protein>
    <recommendedName>
        <fullName evidence="13">AAA+ ATPase domain-containing protein</fullName>
    </recommendedName>
</protein>
<evidence type="ECO:0000259" key="9">
    <source>
        <dbReference type="Pfam" id="PF00931"/>
    </source>
</evidence>
<dbReference type="FunFam" id="3.40.50.300:FF:001091">
    <property type="entry name" value="Probable disease resistance protein At1g61300"/>
    <property type="match status" value="1"/>
</dbReference>
<feature type="compositionally biased region" description="Basic and acidic residues" evidence="8">
    <location>
        <begin position="2198"/>
        <end position="2209"/>
    </location>
</feature>
<dbReference type="Gene3D" id="1.10.8.430">
    <property type="entry name" value="Helical domain of apoptotic protease-activating factors"/>
    <property type="match status" value="1"/>
</dbReference>
<dbReference type="Gene3D" id="3.40.50.300">
    <property type="entry name" value="P-loop containing nucleotide triphosphate hydrolases"/>
    <property type="match status" value="1"/>
</dbReference>
<dbReference type="Pfam" id="PF00931">
    <property type="entry name" value="NB-ARC"/>
    <property type="match status" value="1"/>
</dbReference>
<keyword evidence="7" id="KW-0175">Coiled coil</keyword>
<dbReference type="Proteomes" id="UP000737018">
    <property type="component" value="Unassembled WGS sequence"/>
</dbReference>
<dbReference type="GO" id="GO:0005524">
    <property type="term" value="F:ATP binding"/>
    <property type="evidence" value="ECO:0007669"/>
    <property type="project" value="UniProtKB-KW"/>
</dbReference>
<dbReference type="InterPro" id="IPR006553">
    <property type="entry name" value="Leu-rich_rpt_Cys-con_subtyp"/>
</dbReference>
<dbReference type="SMART" id="SM00367">
    <property type="entry name" value="LRR_CC"/>
    <property type="match status" value="10"/>
</dbReference>
<keyword evidence="3" id="KW-0677">Repeat</keyword>
<evidence type="ECO:0000256" key="2">
    <source>
        <dbReference type="ARBA" id="ARBA00022614"/>
    </source>
</evidence>
<dbReference type="SUPFAM" id="SSF52047">
    <property type="entry name" value="RNI-like"/>
    <property type="match status" value="3"/>
</dbReference>
<feature type="region of interest" description="Disordered" evidence="8">
    <location>
        <begin position="2198"/>
        <end position="2217"/>
    </location>
</feature>
<evidence type="ECO:0000259" key="10">
    <source>
        <dbReference type="Pfam" id="PF23247"/>
    </source>
</evidence>
<dbReference type="InterPro" id="IPR027417">
    <property type="entry name" value="P-loop_NTPase"/>
</dbReference>
<evidence type="ECO:0000256" key="4">
    <source>
        <dbReference type="ARBA" id="ARBA00022741"/>
    </source>
</evidence>
<keyword evidence="2" id="KW-0433">Leucine-rich repeat</keyword>
<comment type="similarity">
    <text evidence="1">Belongs to the disease resistance NB-LRR family.</text>
</comment>
<dbReference type="Gene3D" id="1.10.10.10">
    <property type="entry name" value="Winged helix-like DNA-binding domain superfamily/Winged helix DNA-binding domain"/>
    <property type="match status" value="1"/>
</dbReference>
<keyword evidence="6" id="KW-0067">ATP-binding</keyword>
<evidence type="ECO:0000256" key="7">
    <source>
        <dbReference type="SAM" id="Coils"/>
    </source>
</evidence>
<evidence type="ECO:0000313" key="12">
    <source>
        <dbReference type="Proteomes" id="UP000737018"/>
    </source>
</evidence>
<comment type="caution">
    <text evidence="11">The sequence shown here is derived from an EMBL/GenBank/DDBJ whole genome shotgun (WGS) entry which is preliminary data.</text>
</comment>
<dbReference type="PANTHER" id="PTHR33463">
    <property type="entry name" value="NB-ARC DOMAIN-CONTAINING PROTEIN-RELATED"/>
    <property type="match status" value="1"/>
</dbReference>
<proteinExistence type="inferred from homology"/>
<accession>A0A8J4RIR7</accession>
<dbReference type="OrthoDB" id="1747797at2759"/>
<dbReference type="InterPro" id="IPR032675">
    <property type="entry name" value="LRR_dom_sf"/>
</dbReference>
<feature type="coiled-coil region" evidence="7">
    <location>
        <begin position="31"/>
        <end position="86"/>
    </location>
</feature>
<gene>
    <name evidence="11" type="ORF">CMV_010735</name>
</gene>
<dbReference type="InterPro" id="IPR050905">
    <property type="entry name" value="Plant_NBS-LRR"/>
</dbReference>
<evidence type="ECO:0000256" key="8">
    <source>
        <dbReference type="SAM" id="MobiDB-lite"/>
    </source>
</evidence>
<evidence type="ECO:0000256" key="3">
    <source>
        <dbReference type="ARBA" id="ARBA00022737"/>
    </source>
</evidence>
<dbReference type="GO" id="GO:0043531">
    <property type="term" value="F:ADP binding"/>
    <property type="evidence" value="ECO:0007669"/>
    <property type="project" value="InterPro"/>
</dbReference>